<proteinExistence type="predicted"/>
<dbReference type="Proteomes" id="UP001064048">
    <property type="component" value="Chromosome Z"/>
</dbReference>
<protein>
    <submittedName>
        <fullName evidence="1">Uncharacterized protein</fullName>
    </submittedName>
</protein>
<evidence type="ECO:0000313" key="2">
    <source>
        <dbReference type="Proteomes" id="UP001064048"/>
    </source>
</evidence>
<gene>
    <name evidence="1" type="ORF">MSG28_000991</name>
</gene>
<evidence type="ECO:0000313" key="1">
    <source>
        <dbReference type="EMBL" id="KAI8430842.1"/>
    </source>
</evidence>
<dbReference type="EMBL" id="CM046131">
    <property type="protein sequence ID" value="KAI8430842.1"/>
    <property type="molecule type" value="Genomic_DNA"/>
</dbReference>
<comment type="caution">
    <text evidence="1">The sequence shown here is derived from an EMBL/GenBank/DDBJ whole genome shotgun (WGS) entry which is preliminary data.</text>
</comment>
<keyword evidence="2" id="KW-1185">Reference proteome</keyword>
<name>A0ACC0K339_CHOFU</name>
<sequence>MASRDPSADQLVNYKKTLKDSPGFITTKTGAPVGVKTAIQTIGKNGPALLQDVNFLDEMSAFDRERIPERVVHAKGAGAFGYFEVTHDITKYSAAKVFETIGKRTPIAVRFSTVGGESGSADTVRDPRGFAVKFYTDDGNWDLVGNNTPVFFIRDPTLFPSFIHTQKRNPATHLKDADMFWDFITLRPETMHQVLYLFGDRGIPDGYRHMNGYGSHTFKLVNAQGVAHWVKFHYKTNQGIKNLPVDKAGELASSDPDYSIRDLYNSIAKGDFPSWTFSIQVMTMAQAETVKFNPFDLTKVWPHSEFPLIPVGKLVLDRNPKNYFAEVEQIAFSPANLVPGIEPSPDKMLQGRLFSYSDTHRHRLGANFLQIPVNCPYRVTVSNYQRDGPQNLSNQEGCPNYFPNSFSGPQECPRAQRMQPRYNVSGDIDRYDSGQTEDNFSQATLLYKQVFDDAEKQRVINNIVGNIKDAAAFIQERAIKIFTQIHPDLGSKVEAGLAPHKKYHANFMICSQCQQILRITDGLKCSKCETRYHIKCADEATKECRDGGDRGYQWKCAVCQHSPGHSGPGKKSSGKETSMLNAINMITDKFEVVNKIQLPKLNNDLIEIKTAAERLVKQNEEILKQIAEINNRTLENEKKRVHTFRKRHLKLKSVNKKKELAAGSPTPTLPAAVPVEKWDNTKDATQPSPPCVQRNPYTRQQEIVGQEDCLYVNIYTPYTNEELAGSHKPLPVMVWIHGGGWMCGDSSTNMYGPKYLLDRDVLLVGINYRLGPLGFLSTQDAHCPGNNGLKDQQEAFRFIQKVISSFGGDKDSVTIFGESAGGASASFHMLSKSSRGLFHKVIAESGVAVVPWAEAPPGEALKQAFRLAKFLDCPQAPSDQLLACLRSKDSYDIINTEFRFYDWDYEPMTPFKAVVEPELPGSFLTVPPRQIQDFAKVPMMTGITANATRYQEFKSAFDTIAPITFYYENSPFVDEITKKVKARYLDGKDEDGYKQNLLDIYSDSYFAYPAIESLEHTMSYSDSPVYLYELTYLANNSFSQIFGDATGVCHADEIMHLFPVDFLLNDASEEDLKISRLIVTLWTNFATTGNPNKPIEVPFKWLPASNPKTLEYLEINDKPIMKKHLAERARFWGTLPLWHNLRTRRFTDEL</sequence>
<accession>A0ACC0K339</accession>
<organism evidence="1 2">
    <name type="scientific">Choristoneura fumiferana</name>
    <name type="common">Spruce budworm moth</name>
    <name type="synonym">Archips fumiferana</name>
    <dbReference type="NCBI Taxonomy" id="7141"/>
    <lineage>
        <taxon>Eukaryota</taxon>
        <taxon>Metazoa</taxon>
        <taxon>Ecdysozoa</taxon>
        <taxon>Arthropoda</taxon>
        <taxon>Hexapoda</taxon>
        <taxon>Insecta</taxon>
        <taxon>Pterygota</taxon>
        <taxon>Neoptera</taxon>
        <taxon>Endopterygota</taxon>
        <taxon>Lepidoptera</taxon>
        <taxon>Glossata</taxon>
        <taxon>Ditrysia</taxon>
        <taxon>Tortricoidea</taxon>
        <taxon>Tortricidae</taxon>
        <taxon>Tortricinae</taxon>
        <taxon>Choristoneura</taxon>
    </lineage>
</organism>
<reference evidence="1 2" key="1">
    <citation type="journal article" date="2022" name="Genome Biol. Evol.">
        <title>The Spruce Budworm Genome: Reconstructing the Evolutionary History of Antifreeze Proteins.</title>
        <authorList>
            <person name="Beliveau C."/>
            <person name="Gagne P."/>
            <person name="Picq S."/>
            <person name="Vernygora O."/>
            <person name="Keeling C.I."/>
            <person name="Pinkney K."/>
            <person name="Doucet D."/>
            <person name="Wen F."/>
            <person name="Johnston J.S."/>
            <person name="Maaroufi H."/>
            <person name="Boyle B."/>
            <person name="Laroche J."/>
            <person name="Dewar K."/>
            <person name="Juretic N."/>
            <person name="Blackburn G."/>
            <person name="Nisole A."/>
            <person name="Brunet B."/>
            <person name="Brandao M."/>
            <person name="Lumley L."/>
            <person name="Duan J."/>
            <person name="Quan G."/>
            <person name="Lucarotti C.J."/>
            <person name="Roe A.D."/>
            <person name="Sperling F.A.H."/>
            <person name="Levesque R.C."/>
            <person name="Cusson M."/>
        </authorList>
    </citation>
    <scope>NUCLEOTIDE SEQUENCE [LARGE SCALE GENOMIC DNA]</scope>
    <source>
        <strain evidence="1">Glfc:IPQL:Cfum</strain>
    </source>
</reference>